<evidence type="ECO:0000256" key="1">
    <source>
        <dbReference type="ARBA" id="ARBA00005664"/>
    </source>
</evidence>
<gene>
    <name evidence="4" type="ORF">CPELLU_LOCUS11825</name>
</gene>
<reference evidence="4" key="1">
    <citation type="submission" date="2021-06" db="EMBL/GenBank/DDBJ databases">
        <authorList>
            <person name="Kallberg Y."/>
            <person name="Tangrot J."/>
            <person name="Rosling A."/>
        </authorList>
    </citation>
    <scope>NUCLEOTIDE SEQUENCE</scope>
    <source>
        <strain evidence="4">FL966</strain>
    </source>
</reference>
<dbReference type="EMBL" id="CAJVQA010010794">
    <property type="protein sequence ID" value="CAG8700977.1"/>
    <property type="molecule type" value="Genomic_DNA"/>
</dbReference>
<comment type="similarity">
    <text evidence="1">Belongs to the glycosyltransferase 34 family.</text>
</comment>
<keyword evidence="3" id="KW-0808">Transferase</keyword>
<accession>A0A9N9HQN4</accession>
<dbReference type="GO" id="GO:0006487">
    <property type="term" value="P:protein N-linked glycosylation"/>
    <property type="evidence" value="ECO:0007669"/>
    <property type="project" value="TreeGrafter"/>
</dbReference>
<organism evidence="4 5">
    <name type="scientific">Cetraspora pellucida</name>
    <dbReference type="NCBI Taxonomy" id="1433469"/>
    <lineage>
        <taxon>Eukaryota</taxon>
        <taxon>Fungi</taxon>
        <taxon>Fungi incertae sedis</taxon>
        <taxon>Mucoromycota</taxon>
        <taxon>Glomeromycotina</taxon>
        <taxon>Glomeromycetes</taxon>
        <taxon>Diversisporales</taxon>
        <taxon>Gigasporaceae</taxon>
        <taxon>Cetraspora</taxon>
    </lineage>
</organism>
<evidence type="ECO:0000313" key="5">
    <source>
        <dbReference type="Proteomes" id="UP000789759"/>
    </source>
</evidence>
<evidence type="ECO:0000256" key="3">
    <source>
        <dbReference type="ARBA" id="ARBA00022679"/>
    </source>
</evidence>
<proteinExistence type="inferred from homology"/>
<dbReference type="GO" id="GO:0016757">
    <property type="term" value="F:glycosyltransferase activity"/>
    <property type="evidence" value="ECO:0007669"/>
    <property type="project" value="UniProtKB-KW"/>
</dbReference>
<keyword evidence="5" id="KW-1185">Reference proteome</keyword>
<dbReference type="SUPFAM" id="SSF53448">
    <property type="entry name" value="Nucleotide-diphospho-sugar transferases"/>
    <property type="match status" value="1"/>
</dbReference>
<dbReference type="Gene3D" id="3.90.550.10">
    <property type="entry name" value="Spore Coat Polysaccharide Biosynthesis Protein SpsA, Chain A"/>
    <property type="match status" value="1"/>
</dbReference>
<dbReference type="OrthoDB" id="205108at2759"/>
<name>A0A9N9HQN4_9GLOM</name>
<dbReference type="Proteomes" id="UP000789759">
    <property type="component" value="Unassembled WGS sequence"/>
</dbReference>
<dbReference type="Pfam" id="PF05637">
    <property type="entry name" value="Glyco_transf_34"/>
    <property type="match status" value="1"/>
</dbReference>
<evidence type="ECO:0000256" key="2">
    <source>
        <dbReference type="ARBA" id="ARBA00022676"/>
    </source>
</evidence>
<dbReference type="AlphaFoldDB" id="A0A9N9HQN4"/>
<dbReference type="InterPro" id="IPR008630">
    <property type="entry name" value="Glyco_trans_34"/>
</dbReference>
<dbReference type="PANTHER" id="PTHR31306:SF4">
    <property type="entry name" value="ALPHA-1,2-GALACTOSYLTRANSFERASE"/>
    <property type="match status" value="1"/>
</dbReference>
<dbReference type="PANTHER" id="PTHR31306">
    <property type="entry name" value="ALPHA-1,6-MANNOSYLTRANSFERASE MNN11-RELATED"/>
    <property type="match status" value="1"/>
</dbReference>
<sequence>ALAYFGPREETLEGAIKDVDIIFNPPSDSEGFLDYPNIYPVTGDSTKPTHYKLLVVITSQIDEIRSRKLLREYLFGIKDNIRPCMEKNGEIYYRFLLKPYQQADKKVLRDFTAEAVEYDDIEEFPNQSNINWQKTVLTWIQSLEKQEITFDYAIIMEDQSIVNLRKLLTILDSSVINTQTLTPRQKSNLVWGSFDINTNDDMFIILGQESIVTLLDLNYFIKVEETNNTKRKKQPPKLITQAYRYFIQPNRIDESDLFFINDKVGLIEWPNAIEMVPKETTIGVGHVYLESEKRNVFSHLSISKITACYPVPHRSDKLSIAVVSSSFVYDNMCMFPVAYILAENKREYARRHGYSFVGRSEEFDQQAHYKHRRTVWGKIDSIEKILPHYDWVFWLDMDTVIANQSISVEWLFEKFTEMVGGKDSFSKIHLVVARPKQDATINAGVFMIRNSNWSRNFLRATQARKDLYHNRQMEQRAMWELLISPDYKDGTLLLDKDDHTFNTFPHIYVPGDFVVHWAPDDCPVKPILDAIGKFRQYEMDREFKFTLKHAPDH</sequence>
<keyword evidence="2" id="KW-0328">Glycosyltransferase</keyword>
<comment type="caution">
    <text evidence="4">The sequence shown here is derived from an EMBL/GenBank/DDBJ whole genome shotgun (WGS) entry which is preliminary data.</text>
</comment>
<dbReference type="InterPro" id="IPR029044">
    <property type="entry name" value="Nucleotide-diphossugar_trans"/>
</dbReference>
<feature type="non-terminal residue" evidence="4">
    <location>
        <position position="1"/>
    </location>
</feature>
<evidence type="ECO:0000313" key="4">
    <source>
        <dbReference type="EMBL" id="CAG8700977.1"/>
    </source>
</evidence>
<protein>
    <submittedName>
        <fullName evidence="4">6105_t:CDS:1</fullName>
    </submittedName>
</protein>
<dbReference type="GO" id="GO:0000139">
    <property type="term" value="C:Golgi membrane"/>
    <property type="evidence" value="ECO:0007669"/>
    <property type="project" value="TreeGrafter"/>
</dbReference>